<evidence type="ECO:0000313" key="2">
    <source>
        <dbReference type="EMBL" id="MBB4267199.1"/>
    </source>
</evidence>
<protein>
    <submittedName>
        <fullName evidence="2">3-vinyl bacteriochlorophyllide hydratase</fullName>
        <ecNumber evidence="2">4.2.1.-</ecNumber>
    </submittedName>
</protein>
<feature type="transmembrane region" description="Helical" evidence="1">
    <location>
        <begin position="155"/>
        <end position="175"/>
    </location>
</feature>
<dbReference type="InterPro" id="IPR009905">
    <property type="entry name" value="BCHF"/>
</dbReference>
<dbReference type="RefSeq" id="WP_246423119.1">
    <property type="nucleotide sequence ID" value="NZ_JACIGK010000023.1"/>
</dbReference>
<gene>
    <name evidence="2" type="ORF">GGD89_002840</name>
</gene>
<comment type="caution">
    <text evidence="2">The sequence shown here is derived from an EMBL/GenBank/DDBJ whole genome shotgun (WGS) entry which is preliminary data.</text>
</comment>
<dbReference type="GO" id="GO:0016836">
    <property type="term" value="F:hydro-lyase activity"/>
    <property type="evidence" value="ECO:0007669"/>
    <property type="project" value="InterPro"/>
</dbReference>
<keyword evidence="1" id="KW-1133">Transmembrane helix</keyword>
<dbReference type="Proteomes" id="UP000554286">
    <property type="component" value="Unassembled WGS sequence"/>
</dbReference>
<proteinExistence type="predicted"/>
<dbReference type="EMBL" id="JACIGK010000023">
    <property type="protein sequence ID" value="MBB4267199.1"/>
    <property type="molecule type" value="Genomic_DNA"/>
</dbReference>
<dbReference type="EC" id="4.2.1.-" evidence="2"/>
<dbReference type="NCBIfam" id="TIGR02020">
    <property type="entry name" value="BchF"/>
    <property type="match status" value="1"/>
</dbReference>
<name>A0A7W6WAQ2_9PROT</name>
<dbReference type="Pfam" id="PF07284">
    <property type="entry name" value="BCHF"/>
    <property type="match status" value="1"/>
</dbReference>
<keyword evidence="2" id="KW-0456">Lyase</keyword>
<dbReference type="GO" id="GO:0019685">
    <property type="term" value="P:photosynthesis, dark reaction"/>
    <property type="evidence" value="ECO:0007669"/>
    <property type="project" value="InterPro"/>
</dbReference>
<feature type="transmembrane region" description="Helical" evidence="1">
    <location>
        <begin position="89"/>
        <end position="110"/>
    </location>
</feature>
<keyword evidence="3" id="KW-1185">Reference proteome</keyword>
<reference evidence="2 3" key="1">
    <citation type="submission" date="2020-08" db="EMBL/GenBank/DDBJ databases">
        <title>Genome sequencing of Purple Non-Sulfur Bacteria from various extreme environments.</title>
        <authorList>
            <person name="Mayer M."/>
        </authorList>
    </citation>
    <scope>NUCLEOTIDE SEQUENCE [LARGE SCALE GENOMIC DNA]</scope>
    <source>
        <strain evidence="2 3">JA131</strain>
    </source>
</reference>
<organism evidence="2 3">
    <name type="scientific">Roseospira visakhapatnamensis</name>
    <dbReference type="NCBI Taxonomy" id="390880"/>
    <lineage>
        <taxon>Bacteria</taxon>
        <taxon>Pseudomonadati</taxon>
        <taxon>Pseudomonadota</taxon>
        <taxon>Alphaproteobacteria</taxon>
        <taxon>Rhodospirillales</taxon>
        <taxon>Rhodospirillaceae</taxon>
        <taxon>Roseospira</taxon>
    </lineage>
</organism>
<evidence type="ECO:0000313" key="3">
    <source>
        <dbReference type="Proteomes" id="UP000554286"/>
    </source>
</evidence>
<keyword evidence="1" id="KW-0812">Transmembrane</keyword>
<feature type="transmembrane region" description="Helical" evidence="1">
    <location>
        <begin position="130"/>
        <end position="149"/>
    </location>
</feature>
<feature type="transmembrane region" description="Helical" evidence="1">
    <location>
        <begin position="56"/>
        <end position="77"/>
    </location>
</feature>
<accession>A0A7W6WAQ2</accession>
<sequence length="200" mass="22220">MFSFNIDRMIATVDRCPWSAHAGLAAPRAGGVLRQAPRPLYTPEERRRRDESPWTLVQGILAPLQFAVFLVSLYLVLDYLLTGEGYAVATASVVIKTVVLYTIMVTGAIWEKDVFGRYLFAPTFYWEDVFSMLVLALHTAYLVALFLDLLGDRGLMVLALAAYVTYVINAGQFLLKLRAARLQSASDAAARGDQTHAVDR</sequence>
<keyword evidence="1" id="KW-0472">Membrane</keyword>
<dbReference type="GO" id="GO:0030494">
    <property type="term" value="P:bacteriochlorophyll biosynthetic process"/>
    <property type="evidence" value="ECO:0007669"/>
    <property type="project" value="InterPro"/>
</dbReference>
<dbReference type="AlphaFoldDB" id="A0A7W6WAQ2"/>
<evidence type="ECO:0000256" key="1">
    <source>
        <dbReference type="SAM" id="Phobius"/>
    </source>
</evidence>